<comment type="caution">
    <text evidence="2">The sequence shown here is derived from an EMBL/GenBank/DDBJ whole genome shotgun (WGS) entry which is preliminary data.</text>
</comment>
<sequence>MEFINCGHRGAMSVSPENTMASFQLAAAQGANELELDLRLSKDGVLVVIHDATVDRTTDGSGAVSDMTYDELRALDAGDGQQIPSFDEVLAGTDTRLQVEIKDPDVVDPLVELLRSRPDEVDRISPTCFAADTIAALATRLPGCVVGLIGRAGTPETVTQAAELGARRVLLGWSGTDQALVTRAQERGLHYNVWPVNTPDQLRDAAALGVDGFTTDYPPLMFDHGYRLTDGRLVAP</sequence>
<gene>
    <name evidence="2" type="ORF">G1H10_11220</name>
</gene>
<name>A0A6L9S885_9ACTN</name>
<evidence type="ECO:0000313" key="2">
    <source>
        <dbReference type="EMBL" id="NEE00738.1"/>
    </source>
</evidence>
<dbReference type="SUPFAM" id="SSF51695">
    <property type="entry name" value="PLC-like phosphodiesterases"/>
    <property type="match status" value="1"/>
</dbReference>
<dbReference type="InterPro" id="IPR017946">
    <property type="entry name" value="PLC-like_Pdiesterase_TIM-brl"/>
</dbReference>
<dbReference type="GO" id="GO:0008081">
    <property type="term" value="F:phosphoric diester hydrolase activity"/>
    <property type="evidence" value="ECO:0007669"/>
    <property type="project" value="InterPro"/>
</dbReference>
<dbReference type="Gene3D" id="3.20.20.190">
    <property type="entry name" value="Phosphatidylinositol (PI) phosphodiesterase"/>
    <property type="match status" value="1"/>
</dbReference>
<dbReference type="GO" id="GO:0006629">
    <property type="term" value="P:lipid metabolic process"/>
    <property type="evidence" value="ECO:0007669"/>
    <property type="project" value="InterPro"/>
</dbReference>
<dbReference type="EMBL" id="JAAGOA010000006">
    <property type="protein sequence ID" value="NEE00738.1"/>
    <property type="molecule type" value="Genomic_DNA"/>
</dbReference>
<evidence type="ECO:0000313" key="3">
    <source>
        <dbReference type="Proteomes" id="UP000475214"/>
    </source>
</evidence>
<dbReference type="PANTHER" id="PTHR46211">
    <property type="entry name" value="GLYCEROPHOSPHORYL DIESTER PHOSPHODIESTERASE"/>
    <property type="match status" value="1"/>
</dbReference>
<organism evidence="2 3">
    <name type="scientific">Phytoactinopolyspora halotolerans</name>
    <dbReference type="NCBI Taxonomy" id="1981512"/>
    <lineage>
        <taxon>Bacteria</taxon>
        <taxon>Bacillati</taxon>
        <taxon>Actinomycetota</taxon>
        <taxon>Actinomycetes</taxon>
        <taxon>Jiangellales</taxon>
        <taxon>Jiangellaceae</taxon>
        <taxon>Phytoactinopolyspora</taxon>
    </lineage>
</organism>
<proteinExistence type="predicted"/>
<reference evidence="2 3" key="1">
    <citation type="submission" date="2020-02" db="EMBL/GenBank/DDBJ databases">
        <authorList>
            <person name="Li X.-J."/>
            <person name="Han X.-M."/>
        </authorList>
    </citation>
    <scope>NUCLEOTIDE SEQUENCE [LARGE SCALE GENOMIC DNA]</scope>
    <source>
        <strain evidence="2 3">CCTCC AB 2017055</strain>
    </source>
</reference>
<dbReference type="PROSITE" id="PS51704">
    <property type="entry name" value="GP_PDE"/>
    <property type="match status" value="1"/>
</dbReference>
<dbReference type="Proteomes" id="UP000475214">
    <property type="component" value="Unassembled WGS sequence"/>
</dbReference>
<dbReference type="AlphaFoldDB" id="A0A6L9S885"/>
<dbReference type="InterPro" id="IPR030395">
    <property type="entry name" value="GP_PDE_dom"/>
</dbReference>
<keyword evidence="3" id="KW-1185">Reference proteome</keyword>
<dbReference type="PANTHER" id="PTHR46211:SF1">
    <property type="entry name" value="GLYCEROPHOSPHODIESTER PHOSPHODIESTERASE, CYTOPLASMIC"/>
    <property type="match status" value="1"/>
</dbReference>
<feature type="domain" description="GP-PDE" evidence="1">
    <location>
        <begin position="3"/>
        <end position="225"/>
    </location>
</feature>
<dbReference type="Pfam" id="PF03009">
    <property type="entry name" value="GDPD"/>
    <property type="match status" value="1"/>
</dbReference>
<evidence type="ECO:0000259" key="1">
    <source>
        <dbReference type="PROSITE" id="PS51704"/>
    </source>
</evidence>
<accession>A0A6L9S885</accession>
<dbReference type="RefSeq" id="WP_163736923.1">
    <property type="nucleotide sequence ID" value="NZ_JAAGOA010000006.1"/>
</dbReference>
<protein>
    <submittedName>
        <fullName evidence="2">Glycerophosphodiester phosphodiesterase</fullName>
    </submittedName>
</protein>